<evidence type="ECO:0000313" key="2">
    <source>
        <dbReference type="Proteomes" id="UP000003416"/>
    </source>
</evidence>
<accession>F3PVL7</accession>
<dbReference type="STRING" id="763034.HMPREF9446_02795"/>
<dbReference type="HOGENOM" id="CLU_3229601_0_0_10"/>
<comment type="caution">
    <text evidence="1">The sequence shown here is derived from an EMBL/GenBank/DDBJ whole genome shotgun (WGS) entry which is preliminary data.</text>
</comment>
<protein>
    <submittedName>
        <fullName evidence="1">Uncharacterized protein</fullName>
    </submittedName>
</protein>
<evidence type="ECO:0000313" key="1">
    <source>
        <dbReference type="EMBL" id="EGF54115.1"/>
    </source>
</evidence>
<proteinExistence type="predicted"/>
<name>F3PVL7_9BACE</name>
<dbReference type="AlphaFoldDB" id="F3PVL7"/>
<gene>
    <name evidence="1" type="ORF">HMPREF9446_02795</name>
</gene>
<reference evidence="1 2" key="1">
    <citation type="submission" date="2011-02" db="EMBL/GenBank/DDBJ databases">
        <authorList>
            <person name="Weinstock G."/>
            <person name="Sodergren E."/>
            <person name="Clifton S."/>
            <person name="Fulton L."/>
            <person name="Fulton B."/>
            <person name="Courtney L."/>
            <person name="Fronick C."/>
            <person name="Harrison M."/>
            <person name="Strong C."/>
            <person name="Farmer C."/>
            <person name="Delahaunty K."/>
            <person name="Markovic C."/>
            <person name="Hall O."/>
            <person name="Minx P."/>
            <person name="Tomlinson C."/>
            <person name="Mitreva M."/>
            <person name="Hou S."/>
            <person name="Chen J."/>
            <person name="Wollam A."/>
            <person name="Pepin K.H."/>
            <person name="Johnson M."/>
            <person name="Bhonagiri V."/>
            <person name="Zhang X."/>
            <person name="Suruliraj S."/>
            <person name="Warren W."/>
            <person name="Chinwalla A."/>
            <person name="Mardis E.R."/>
            <person name="Wilson R.K."/>
        </authorList>
    </citation>
    <scope>NUCLEOTIDE SEQUENCE [LARGE SCALE GENOMIC DNA]</scope>
    <source>
        <strain evidence="1 2">YIT 12057</strain>
    </source>
</reference>
<organism evidence="1 2">
    <name type="scientific">Bacteroides fluxus YIT 12057</name>
    <dbReference type="NCBI Taxonomy" id="763034"/>
    <lineage>
        <taxon>Bacteria</taxon>
        <taxon>Pseudomonadati</taxon>
        <taxon>Bacteroidota</taxon>
        <taxon>Bacteroidia</taxon>
        <taxon>Bacteroidales</taxon>
        <taxon>Bacteroidaceae</taxon>
        <taxon>Bacteroides</taxon>
    </lineage>
</organism>
<sequence>MDESVGGIIVWSDAICFVGKCLLETFKQAAGKTSGVRTKKWQS</sequence>
<keyword evidence="2" id="KW-1185">Reference proteome</keyword>
<dbReference type="Proteomes" id="UP000003416">
    <property type="component" value="Unassembled WGS sequence"/>
</dbReference>
<dbReference type="EMBL" id="AFBN01000078">
    <property type="protein sequence ID" value="EGF54115.1"/>
    <property type="molecule type" value="Genomic_DNA"/>
</dbReference>